<dbReference type="RefSeq" id="WP_235821623.1">
    <property type="nucleotide sequence ID" value="NZ_FOAS01000007.1"/>
</dbReference>
<sequence>MPVDERLLAIADQLLLLEHELRRLQLWRDTPPTEQELSSQQPFCVDTLSFDQWLQWLFLPRLQQMVAEGKVFSGKSAMRSMGEVVWRERMVEARPLLDVLGKLDGLISYGQLK</sequence>
<dbReference type="Gene3D" id="1.20.1440.40">
    <property type="entry name" value="YqcC-like"/>
    <property type="match status" value="1"/>
</dbReference>
<dbReference type="STRING" id="1429083.GCA_001885685_00435"/>
<evidence type="ECO:0000313" key="3">
    <source>
        <dbReference type="Proteomes" id="UP000185766"/>
    </source>
</evidence>
<dbReference type="EMBL" id="FOAS01000007">
    <property type="protein sequence ID" value="SEK98073.1"/>
    <property type="molecule type" value="Genomic_DNA"/>
</dbReference>
<dbReference type="SUPFAM" id="SSF158452">
    <property type="entry name" value="YqcC-like"/>
    <property type="match status" value="1"/>
</dbReference>
<protein>
    <submittedName>
        <fullName evidence="2">Uncharacterized conserved protein YqcC, DUF446 family</fullName>
    </submittedName>
</protein>
<evidence type="ECO:0000259" key="1">
    <source>
        <dbReference type="Pfam" id="PF04287"/>
    </source>
</evidence>
<dbReference type="InterPro" id="IPR023376">
    <property type="entry name" value="YqcC-like_dom"/>
</dbReference>
<dbReference type="Pfam" id="PF04287">
    <property type="entry name" value="DUF446"/>
    <property type="match status" value="1"/>
</dbReference>
<dbReference type="Proteomes" id="UP000185766">
    <property type="component" value="Unassembled WGS sequence"/>
</dbReference>
<dbReference type="InterPro" id="IPR007384">
    <property type="entry name" value="UCP006257"/>
</dbReference>
<reference evidence="2 3" key="1">
    <citation type="submission" date="2016-10" db="EMBL/GenBank/DDBJ databases">
        <authorList>
            <person name="de Groot N.N."/>
        </authorList>
    </citation>
    <scope>NUCLEOTIDE SEQUENCE [LARGE SCALE GENOMIC DNA]</scope>
    <source>
        <strain evidence="2 3">JCM 19513</strain>
    </source>
</reference>
<proteinExistence type="predicted"/>
<dbReference type="PANTHER" id="PTHR39586">
    <property type="entry name" value="CYTOPLASMIC PROTEIN-RELATED"/>
    <property type="match status" value="1"/>
</dbReference>
<keyword evidence="3" id="KW-1185">Reference proteome</keyword>
<feature type="domain" description="YqcC-like" evidence="1">
    <location>
        <begin position="10"/>
        <end position="105"/>
    </location>
</feature>
<organism evidence="2 3">
    <name type="scientific">Atopomonas hussainii</name>
    <dbReference type="NCBI Taxonomy" id="1429083"/>
    <lineage>
        <taxon>Bacteria</taxon>
        <taxon>Pseudomonadati</taxon>
        <taxon>Pseudomonadota</taxon>
        <taxon>Gammaproteobacteria</taxon>
        <taxon>Pseudomonadales</taxon>
        <taxon>Pseudomonadaceae</taxon>
        <taxon>Atopomonas</taxon>
    </lineage>
</organism>
<name>A0A1H7LGM1_9GAMM</name>
<evidence type="ECO:0000313" key="2">
    <source>
        <dbReference type="EMBL" id="SEK98073.1"/>
    </source>
</evidence>
<dbReference type="PIRSF" id="PIRSF006257">
    <property type="entry name" value="UCP006257"/>
    <property type="match status" value="1"/>
</dbReference>
<dbReference type="PANTHER" id="PTHR39586:SF1">
    <property type="entry name" value="CYTOPLASMIC PROTEIN"/>
    <property type="match status" value="1"/>
</dbReference>
<accession>A0A1H7LGM1</accession>
<dbReference type="AlphaFoldDB" id="A0A1H7LGM1"/>
<gene>
    <name evidence="2" type="ORF">SAMN05216214_10715</name>
</gene>
<dbReference type="GO" id="GO:0044010">
    <property type="term" value="P:single-species biofilm formation"/>
    <property type="evidence" value="ECO:0007669"/>
    <property type="project" value="TreeGrafter"/>
</dbReference>
<dbReference type="InterPro" id="IPR036814">
    <property type="entry name" value="YqcC-like_sf"/>
</dbReference>